<evidence type="ECO:0000313" key="5">
    <source>
        <dbReference type="Proteomes" id="UP001156706"/>
    </source>
</evidence>
<dbReference type="EMBL" id="BSOG01000001">
    <property type="protein sequence ID" value="GLR12437.1"/>
    <property type="molecule type" value="Genomic_DNA"/>
</dbReference>
<keyword evidence="1" id="KW-0479">Metal-binding</keyword>
<feature type="domain" description="SWIM-type" evidence="3">
    <location>
        <begin position="501"/>
        <end position="542"/>
    </location>
</feature>
<keyword evidence="1" id="KW-0862">Zinc</keyword>
<evidence type="ECO:0000313" key="4">
    <source>
        <dbReference type="EMBL" id="GLR12437.1"/>
    </source>
</evidence>
<organism evidence="4 5">
    <name type="scientific">Chitinimonas prasina</name>
    <dbReference type="NCBI Taxonomy" id="1434937"/>
    <lineage>
        <taxon>Bacteria</taxon>
        <taxon>Pseudomonadati</taxon>
        <taxon>Pseudomonadota</taxon>
        <taxon>Betaproteobacteria</taxon>
        <taxon>Neisseriales</taxon>
        <taxon>Chitinibacteraceae</taxon>
        <taxon>Chitinimonas</taxon>
    </lineage>
</organism>
<comment type="caution">
    <text evidence="4">The sequence shown here is derived from an EMBL/GenBank/DDBJ whole genome shotgun (WGS) entry which is preliminary data.</text>
</comment>
<gene>
    <name evidence="4" type="ORF">GCM10007907_12270</name>
</gene>
<keyword evidence="5" id="KW-1185">Reference proteome</keyword>
<protein>
    <recommendedName>
        <fullName evidence="3">SWIM-type domain-containing protein</fullName>
    </recommendedName>
</protein>
<evidence type="ECO:0000256" key="2">
    <source>
        <dbReference type="SAM" id="Coils"/>
    </source>
</evidence>
<reference evidence="5" key="1">
    <citation type="journal article" date="2019" name="Int. J. Syst. Evol. Microbiol.">
        <title>The Global Catalogue of Microorganisms (GCM) 10K type strain sequencing project: providing services to taxonomists for standard genome sequencing and annotation.</title>
        <authorList>
            <consortium name="The Broad Institute Genomics Platform"/>
            <consortium name="The Broad Institute Genome Sequencing Center for Infectious Disease"/>
            <person name="Wu L."/>
            <person name="Ma J."/>
        </authorList>
    </citation>
    <scope>NUCLEOTIDE SEQUENCE [LARGE SCALE GENOMIC DNA]</scope>
    <source>
        <strain evidence="5">NBRC 110044</strain>
    </source>
</reference>
<proteinExistence type="predicted"/>
<keyword evidence="1" id="KW-0863">Zinc-finger</keyword>
<feature type="coiled-coil region" evidence="2">
    <location>
        <begin position="82"/>
        <end position="109"/>
    </location>
</feature>
<dbReference type="Pfam" id="PF04434">
    <property type="entry name" value="SWIM"/>
    <property type="match status" value="1"/>
</dbReference>
<sequence length="551" mass="62204">MEFQYRYYGESRVSNDASSTGISFAPDTLRKPVHFVADINRHLPFREAISALHDVVVSDLRTRQRDHSEYQAWLQSQEGALLAEFMERAGELQGQAKAVQAQLGEVQRRKQAMLAPFWKARQRYFDHIYASDRSLWIMLDPVITVHPDRVFFECFSRDESTYASVSCSHEAFDHRGEFACGTTNIDYSAALYDEFQKIRDYKTTRLAVAAEGFTVQTGDDPGFVEHKIDVPDSWVRGFLQVSAAMAQPGHRLHLHPMDLHNFCLLLRRRKEKAGPRAIRFELEPGKPVRAVFEPWGVEVVCPRSSHTATEPQTIRVWGRRRLLTLERFIALAQTVEVHLLGTGLPSFWVVEGSGLRFTLGLSGWTANDWSRAGQFDLLGPRKHADALTREKVYQTLAQHWKLTPTELGAAAGLDPQVAESCLLLFAEAGRVVYDLGDRAYRLRELSREPLPLDQLRYGNEREERAAGMVAAGQVGKLAIQAQAAGRVIEALVDDAGRKRPVRLVLDGDERLVEASCQCDYFVRNRLYKGPCEHMLAARLAAGRQRAGQATQ</sequence>
<keyword evidence="2" id="KW-0175">Coiled coil</keyword>
<dbReference type="Proteomes" id="UP001156706">
    <property type="component" value="Unassembled WGS sequence"/>
</dbReference>
<accession>A0ABQ5YBX7</accession>
<name>A0ABQ5YBX7_9NEIS</name>
<dbReference type="PROSITE" id="PS50966">
    <property type="entry name" value="ZF_SWIM"/>
    <property type="match status" value="1"/>
</dbReference>
<evidence type="ECO:0000259" key="3">
    <source>
        <dbReference type="PROSITE" id="PS50966"/>
    </source>
</evidence>
<evidence type="ECO:0000256" key="1">
    <source>
        <dbReference type="PROSITE-ProRule" id="PRU00325"/>
    </source>
</evidence>
<dbReference type="InterPro" id="IPR007527">
    <property type="entry name" value="Znf_SWIM"/>
</dbReference>
<dbReference type="RefSeq" id="WP_284195557.1">
    <property type="nucleotide sequence ID" value="NZ_BSOG01000001.1"/>
</dbReference>